<sequence length="289" mass="32982">MSKDPPVYKKLRNKVNRLNDSLRSSFFANKVKNCDNVASWWKSIKQLGGLPKKLPVSSVFVSGKEFHSTELATKINESFLYITNPLPPLNSQLENLEADPAVVNEIISKYHISPEDVFTKLSNHKRTKASGLDNLPSWVLNKFAMELSSPVAEIFNASIQERVVPVSWKEADVIPIRKTDKVKEIENDLRPISLTPILPKTLEHFVAEWIMSQIRHLVDRKQFGSLAGLSTTHALLSFFHHLYGTTDQSDQCVRVLLLDFSKAFDKIDHHTCLSRRWRKWPSIPFLSHG</sequence>
<gene>
    <name evidence="1" type="ORF">PACLA_8A072221</name>
</gene>
<dbReference type="Proteomes" id="UP001152795">
    <property type="component" value="Unassembled WGS sequence"/>
</dbReference>
<proteinExistence type="predicted"/>
<dbReference type="PANTHER" id="PTHR47510:SF3">
    <property type="entry name" value="ENDO_EXONUCLEASE_PHOSPHATASE DOMAIN-CONTAINING PROTEIN"/>
    <property type="match status" value="1"/>
</dbReference>
<protein>
    <submittedName>
        <fullName evidence="1">Uncharacterized protein</fullName>
    </submittedName>
</protein>
<reference evidence="1" key="1">
    <citation type="submission" date="2020-04" db="EMBL/GenBank/DDBJ databases">
        <authorList>
            <person name="Alioto T."/>
            <person name="Alioto T."/>
            <person name="Gomez Garrido J."/>
        </authorList>
    </citation>
    <scope>NUCLEOTIDE SEQUENCE</scope>
    <source>
        <strain evidence="1">A484AB</strain>
    </source>
</reference>
<comment type="caution">
    <text evidence="1">The sequence shown here is derived from an EMBL/GenBank/DDBJ whole genome shotgun (WGS) entry which is preliminary data.</text>
</comment>
<dbReference type="AlphaFoldDB" id="A0A7D9D979"/>
<dbReference type="EMBL" id="CACRXK020000177">
    <property type="protein sequence ID" value="CAB3979219.1"/>
    <property type="molecule type" value="Genomic_DNA"/>
</dbReference>
<evidence type="ECO:0000313" key="2">
    <source>
        <dbReference type="Proteomes" id="UP001152795"/>
    </source>
</evidence>
<keyword evidence="2" id="KW-1185">Reference proteome</keyword>
<dbReference type="OrthoDB" id="5985347at2759"/>
<evidence type="ECO:0000313" key="1">
    <source>
        <dbReference type="EMBL" id="CAB3979219.1"/>
    </source>
</evidence>
<accession>A0A7D9D979</accession>
<dbReference type="PANTHER" id="PTHR47510">
    <property type="entry name" value="REVERSE TRANSCRIPTASE DOMAIN-CONTAINING PROTEIN"/>
    <property type="match status" value="1"/>
</dbReference>
<name>A0A7D9D979_PARCT</name>
<organism evidence="1 2">
    <name type="scientific">Paramuricea clavata</name>
    <name type="common">Red gorgonian</name>
    <name type="synonym">Violescent sea-whip</name>
    <dbReference type="NCBI Taxonomy" id="317549"/>
    <lineage>
        <taxon>Eukaryota</taxon>
        <taxon>Metazoa</taxon>
        <taxon>Cnidaria</taxon>
        <taxon>Anthozoa</taxon>
        <taxon>Octocorallia</taxon>
        <taxon>Malacalcyonacea</taxon>
        <taxon>Plexauridae</taxon>
        <taxon>Paramuricea</taxon>
    </lineage>
</organism>